<accession>A0A2Z6RCG6</accession>
<evidence type="ECO:0000313" key="4">
    <source>
        <dbReference type="Proteomes" id="UP000247702"/>
    </source>
</evidence>
<keyword evidence="3" id="KW-0418">Kinase</keyword>
<dbReference type="AlphaFoldDB" id="A0A2Z6RCG6"/>
<name>A0A2Z6RCG6_9GLOM</name>
<evidence type="ECO:0000259" key="1">
    <source>
        <dbReference type="PROSITE" id="PS50011"/>
    </source>
</evidence>
<dbReference type="Proteomes" id="UP000615446">
    <property type="component" value="Unassembled WGS sequence"/>
</dbReference>
<evidence type="ECO:0000313" key="2">
    <source>
        <dbReference type="EMBL" id="GBB90258.1"/>
    </source>
</evidence>
<dbReference type="OrthoDB" id="2791079at2759"/>
<dbReference type="GO" id="GO:0004672">
    <property type="term" value="F:protein kinase activity"/>
    <property type="evidence" value="ECO:0007669"/>
    <property type="project" value="InterPro"/>
</dbReference>
<dbReference type="InterPro" id="IPR011009">
    <property type="entry name" value="Kinase-like_dom_sf"/>
</dbReference>
<dbReference type="PANTHER" id="PTHR23257">
    <property type="entry name" value="SERINE-THREONINE PROTEIN KINASE"/>
    <property type="match status" value="1"/>
</dbReference>
<feature type="domain" description="Protein kinase" evidence="1">
    <location>
        <begin position="134"/>
        <end position="404"/>
    </location>
</feature>
<dbReference type="Proteomes" id="UP000247702">
    <property type="component" value="Unassembled WGS sequence"/>
</dbReference>
<dbReference type="GO" id="GO:0005524">
    <property type="term" value="F:ATP binding"/>
    <property type="evidence" value="ECO:0007669"/>
    <property type="project" value="InterPro"/>
</dbReference>
<keyword evidence="3" id="KW-0808">Transferase</keyword>
<dbReference type="Gene3D" id="1.10.510.10">
    <property type="entry name" value="Transferase(Phosphotransferase) domain 1"/>
    <property type="match status" value="1"/>
</dbReference>
<dbReference type="GO" id="GO:0007165">
    <property type="term" value="P:signal transduction"/>
    <property type="evidence" value="ECO:0007669"/>
    <property type="project" value="TreeGrafter"/>
</dbReference>
<comment type="caution">
    <text evidence="2">The sequence shown here is derived from an EMBL/GenBank/DDBJ whole genome shotgun (WGS) entry which is preliminary data.</text>
</comment>
<dbReference type="Pfam" id="PF07714">
    <property type="entry name" value="PK_Tyr_Ser-Thr"/>
    <property type="match status" value="1"/>
</dbReference>
<reference evidence="3" key="2">
    <citation type="submission" date="2019-10" db="EMBL/GenBank/DDBJ databases">
        <title>Conservation and host-specific expression of non-tandemly repeated heterogenous ribosome RNA gene in arbuscular mycorrhizal fungi.</title>
        <authorList>
            <person name="Maeda T."/>
            <person name="Kobayashi Y."/>
            <person name="Nakagawa T."/>
            <person name="Ezawa T."/>
            <person name="Yamaguchi K."/>
            <person name="Bino T."/>
            <person name="Nishimoto Y."/>
            <person name="Shigenobu S."/>
            <person name="Kawaguchi M."/>
        </authorList>
    </citation>
    <scope>NUCLEOTIDE SEQUENCE</scope>
    <source>
        <strain evidence="3">HR1</strain>
    </source>
</reference>
<protein>
    <submittedName>
        <fullName evidence="3">Kinase-like domain-containing protein</fullName>
    </submittedName>
</protein>
<sequence length="482" mass="56011">MRCELINAAISKASALTDFDIHNDIHKIFEFRKKIILADGYLTNAEILEAIKLLNKSYDHDKVLNSEGTKRICENCKEECLATSYCELCIRNYLKANFPNWKSGNDNIDNLIRKCQMETLRPDKIVEWIPYNNLQNIRYKTRGGFSEIYTADWIDGGYDEWNSNEKQLKRKGSHKVILKRLESVESAKRSWFEEAKSHLTVSNKWNEIVGCFGLTQDPLDKSYMLVVYLMDMDLRSYLQLNHNKLTWKRRFEIINDIVNALSVIHSENAIHRDLHSGNILCYQHINFWNISDFGFCGPVDKPLDSVYGNLPYLAPEVITKKETTFASDIYSIGMLMWEISSGQPPFASFDHNYDLAMSIVYGMRPRIVPGTPLRYKILMERCWNATPTMRPHINSLSNEIYQILKSYNQNEDNDYKTNIYNSQLNNSLNPRSSFVNSNLSKIHSFRGLPEPRNATKEEQEAYYSIQNDLILPDSKYAMNNIC</sequence>
<reference evidence="2 4" key="1">
    <citation type="submission" date="2017-11" db="EMBL/GenBank/DDBJ databases">
        <title>The genome of Rhizophagus clarus HR1 reveals common genetic basis of auxotrophy among arbuscular mycorrhizal fungi.</title>
        <authorList>
            <person name="Kobayashi Y."/>
        </authorList>
    </citation>
    <scope>NUCLEOTIDE SEQUENCE [LARGE SCALE GENOMIC DNA]</scope>
    <source>
        <strain evidence="2 4">HR1</strain>
    </source>
</reference>
<dbReference type="InterPro" id="IPR001245">
    <property type="entry name" value="Ser-Thr/Tyr_kinase_cat_dom"/>
</dbReference>
<dbReference type="SUPFAM" id="SSF56112">
    <property type="entry name" value="Protein kinase-like (PK-like)"/>
    <property type="match status" value="1"/>
</dbReference>
<keyword evidence="4" id="KW-1185">Reference proteome</keyword>
<proteinExistence type="predicted"/>
<dbReference type="PROSITE" id="PS50011">
    <property type="entry name" value="PROTEIN_KINASE_DOM"/>
    <property type="match status" value="1"/>
</dbReference>
<dbReference type="InterPro" id="IPR000719">
    <property type="entry name" value="Prot_kinase_dom"/>
</dbReference>
<dbReference type="EMBL" id="BLAL01000037">
    <property type="protein sequence ID" value="GES78449.1"/>
    <property type="molecule type" value="Genomic_DNA"/>
</dbReference>
<dbReference type="GO" id="GO:0005737">
    <property type="term" value="C:cytoplasm"/>
    <property type="evidence" value="ECO:0007669"/>
    <property type="project" value="TreeGrafter"/>
</dbReference>
<organism evidence="2 4">
    <name type="scientific">Rhizophagus clarus</name>
    <dbReference type="NCBI Taxonomy" id="94130"/>
    <lineage>
        <taxon>Eukaryota</taxon>
        <taxon>Fungi</taxon>
        <taxon>Fungi incertae sedis</taxon>
        <taxon>Mucoromycota</taxon>
        <taxon>Glomeromycotina</taxon>
        <taxon>Glomeromycetes</taxon>
        <taxon>Glomerales</taxon>
        <taxon>Glomeraceae</taxon>
        <taxon>Rhizophagus</taxon>
    </lineage>
</organism>
<dbReference type="InterPro" id="IPR050167">
    <property type="entry name" value="Ser_Thr_protein_kinase"/>
</dbReference>
<evidence type="ECO:0000313" key="3">
    <source>
        <dbReference type="EMBL" id="GES78449.1"/>
    </source>
</evidence>
<gene>
    <name evidence="3" type="ORF">RCL2_000575600</name>
    <name evidence="2" type="ORF">RclHR1_17150002</name>
</gene>
<dbReference type="EMBL" id="BEXD01000797">
    <property type="protein sequence ID" value="GBB90258.1"/>
    <property type="molecule type" value="Genomic_DNA"/>
</dbReference>